<gene>
    <name evidence="1" type="ORF">PKNOH_S140270400</name>
</gene>
<sequence length="867" mass="101435">MCYLKRSLSKSVNSLVLHFEFVKCKNLARYRKKGKYYMIISYDNLLFYEKDFYQVQFQIFFADIRQIYMCDESNYVHVTLKEGAAINDIGIKGINKSILVKQLCVAYSTYYMFNLNMNIYMPITNETYEERCRRTGHHSQTRKVDLSVQPFIGYRKVVFDEYFFFIHKSFQNFASVSNESTFYIDRRGIEINIKIDGQKSMIELDGTEDNNFYQLASSHLNFLINKSKIPLIIRKNFYYKRMNLSDDLAKWSGYEVYLKNETHTIVCIILRRTFIPPLLDKCQDIFVTFKISHQSQQEFNVTDKDLYAEVYVVANSITPNDIHNTFYANLIQVQVDALLYNPEVYGYFESTLKIKPSYFDHLKIFFKSMLIILKEGDVVISSEVIDFLGEDTKVEKNLEYLLNVILNQIPGVNLLDTHRSEKIKINRILHRLSDYLIYCLDSGFLSEKFNVTDLIKGAIIINADSMLAMKDMMNFLLHLRKRDYSVGYRKDCLELLREEENTPVEGPTSTQSLGMGNTKAAIPVAARTKIERLLDSEDHSVSDFLLFHLHQCGYINRHCRYKHDTSYKQIIACILKYGVNMKIKKKILKKLLIFSNDYKNKYDSSLISAIIYFLASLCEEKKKKKKKNSIVLILSILINITNNNDETKNILIHFGIHKICNLLILSNDCDVVEKIVLLYINLSKSKWMCEGIVNSGILLHMIDILFNTYSINLRSKKEICINILCVIGQVCNYCKTYAQFLFSHYVEILTVGICIYQSTDIQQFEKVKLIYFFKKMLMHSYEMKEQICLQLSPLIIMEIHSASEDRDFIYSSLSLFDAMSCYKVNCQHMERMQIIPLLQFVKTLNVVELYKRAERIETTISKNGQLL</sequence>
<dbReference type="InterPro" id="IPR011989">
    <property type="entry name" value="ARM-like"/>
</dbReference>
<dbReference type="InterPro" id="IPR016024">
    <property type="entry name" value="ARM-type_fold"/>
</dbReference>
<protein>
    <submittedName>
        <fullName evidence="1">Uncharacterized protein</fullName>
    </submittedName>
</protein>
<dbReference type="VEuPathDB" id="PlasmoDB:PKNH_1452200"/>
<dbReference type="OrthoDB" id="364513at2759"/>
<proteinExistence type="predicted"/>
<dbReference type="Proteomes" id="UP000195012">
    <property type="component" value="Unassembled WGS sequence"/>
</dbReference>
<dbReference type="SUPFAM" id="SSF48371">
    <property type="entry name" value="ARM repeat"/>
    <property type="match status" value="1"/>
</dbReference>
<accession>A0A1Y3DIV8</accession>
<evidence type="ECO:0000313" key="2">
    <source>
        <dbReference type="Proteomes" id="UP000195012"/>
    </source>
</evidence>
<organism evidence="1 2">
    <name type="scientific">Plasmodium knowlesi</name>
    <dbReference type="NCBI Taxonomy" id="5850"/>
    <lineage>
        <taxon>Eukaryota</taxon>
        <taxon>Sar</taxon>
        <taxon>Alveolata</taxon>
        <taxon>Apicomplexa</taxon>
        <taxon>Aconoidasida</taxon>
        <taxon>Haemosporida</taxon>
        <taxon>Plasmodiidae</taxon>
        <taxon>Plasmodium</taxon>
        <taxon>Plasmodium (Plasmodium)</taxon>
    </lineage>
</organism>
<dbReference type="EMBL" id="NETL01000028">
    <property type="protein sequence ID" value="OTN64089.1"/>
    <property type="molecule type" value="Genomic_DNA"/>
</dbReference>
<dbReference type="AlphaFoldDB" id="A0A1Y3DIV8"/>
<evidence type="ECO:0000313" key="1">
    <source>
        <dbReference type="EMBL" id="OTN64089.1"/>
    </source>
</evidence>
<dbReference type="VEuPathDB" id="PlasmoDB:PKNOH_S140270400"/>
<reference evidence="1 2" key="1">
    <citation type="submission" date="2017-05" db="EMBL/GenBank/DDBJ databases">
        <title>PacBio assembly of a Plasmodium knowlesi genome sequence with Hi-C correction and manual annotation of the SICAvar gene family.</title>
        <authorList>
            <person name="Lapp S.A."/>
            <person name="Geraldo J.A."/>
            <person name="Chien J.-T."/>
            <person name="Ay F."/>
            <person name="Pakala S.B."/>
            <person name="Batugedara G."/>
            <person name="Humphrey J.C."/>
            <person name="Debarry J.D."/>
            <person name="Le Roch K.G."/>
            <person name="Galinski M.R."/>
            <person name="Kissinger J.C."/>
        </authorList>
    </citation>
    <scope>NUCLEOTIDE SEQUENCE [LARGE SCALE GENOMIC DNA]</scope>
    <source>
        <strain evidence="2">Malayan Strain Pk1 (A+)</strain>
    </source>
</reference>
<dbReference type="Gene3D" id="1.25.10.10">
    <property type="entry name" value="Leucine-rich Repeat Variant"/>
    <property type="match status" value="1"/>
</dbReference>
<name>A0A1Y3DIV8_PLAKN</name>
<dbReference type="eggNOG" id="ENOG502S33I">
    <property type="taxonomic scope" value="Eukaryota"/>
</dbReference>
<comment type="caution">
    <text evidence="1">The sequence shown here is derived from an EMBL/GenBank/DDBJ whole genome shotgun (WGS) entry which is preliminary data.</text>
</comment>